<dbReference type="CDD" id="cd10229">
    <property type="entry name" value="ASKHA_NBD_HSP70_HSPA12"/>
    <property type="match status" value="1"/>
</dbReference>
<dbReference type="Gene3D" id="3.30.420.40">
    <property type="match status" value="2"/>
</dbReference>
<evidence type="ECO:0000256" key="1">
    <source>
        <dbReference type="ARBA" id="ARBA00007381"/>
    </source>
</evidence>
<dbReference type="GO" id="GO:0005524">
    <property type="term" value="F:ATP binding"/>
    <property type="evidence" value="ECO:0007669"/>
    <property type="project" value="UniProtKB-KW"/>
</dbReference>
<dbReference type="SUPFAM" id="SSF53067">
    <property type="entry name" value="Actin-like ATPase domain"/>
    <property type="match status" value="2"/>
</dbReference>
<dbReference type="InterPro" id="IPR043129">
    <property type="entry name" value="ATPase_NBD"/>
</dbReference>
<keyword evidence="3" id="KW-0067">ATP-binding</keyword>
<dbReference type="GO" id="GO:0140662">
    <property type="term" value="F:ATP-dependent protein folding chaperone"/>
    <property type="evidence" value="ECO:0007669"/>
    <property type="project" value="InterPro"/>
</dbReference>
<comment type="similarity">
    <text evidence="1">Belongs to the heat shock protein 70 family.</text>
</comment>
<evidence type="ECO:0000313" key="5">
    <source>
        <dbReference type="Proteomes" id="UP000752171"/>
    </source>
</evidence>
<keyword evidence="4" id="KW-0346">Stress response</keyword>
<sequence>MAEVQKAESALSIAVDFGTAYSGYCFKFRKSKQIRMPKWGLEFGHDTVKTPTCILFDEDQQFLNFGYDAIETYNRRKPKEEAKRLYLFDNFKMELYGKELNRELMITSKNGKKMRAIKVFSESLKFMKDHALKMIGQHSTGMKYVASDATWVLTVPAIWSPAAKQFMREAAVEAGLIRDYEPERLIVALEPEAASVWCKQLPSDGFVEGDLGESEKIEDLSEIQYMVVDCGGGTIDITVHEVMEGGLLKELHKVSGNNMGGQTVDKNFREFLRETLTEDVFDEFEEKHPTELYRLMCEFSTCKRSDSNAMVQCPPALVRIVGEEEIEECFSGVSGAVWEDGSILLKKEKIEFFHEDSLRAIENQIREILKRPNLKIDYIFVVGGFALSPYVRNLVGEKFGEQCSVLCPVDAQGAVLKGAVTFSTQPNIIQSRISLYTYGIAISVRFDKNKHQGRSSFVNSEGVKFCRGCLNSFVKKDESIRFDEVRDYSFSPVEKDQTAINFKFYRTESKTVQYVDEEGVEECGLIRVKLPTDKKLLDQSVRLEIRFGFTEMMATITDRKGNKTDAKLDFMTE</sequence>
<dbReference type="EMBL" id="JAICCE010000006">
    <property type="protein sequence ID" value="KAG9276847.1"/>
    <property type="molecule type" value="Genomic_DNA"/>
</dbReference>
<dbReference type="Proteomes" id="UP000752171">
    <property type="component" value="Unassembled WGS sequence"/>
</dbReference>
<comment type="caution">
    <text evidence="4">The sequence shown here is derived from an EMBL/GenBank/DDBJ whole genome shotgun (WGS) entry which is preliminary data.</text>
</comment>
<keyword evidence="2" id="KW-0547">Nucleotide-binding</keyword>
<organism evidence="4 5">
    <name type="scientific">Astyanax mexicanus</name>
    <name type="common">Blind cave fish</name>
    <name type="synonym">Astyanax fasciatus mexicanus</name>
    <dbReference type="NCBI Taxonomy" id="7994"/>
    <lineage>
        <taxon>Eukaryota</taxon>
        <taxon>Metazoa</taxon>
        <taxon>Chordata</taxon>
        <taxon>Craniata</taxon>
        <taxon>Vertebrata</taxon>
        <taxon>Euteleostomi</taxon>
        <taxon>Actinopterygii</taxon>
        <taxon>Neopterygii</taxon>
        <taxon>Teleostei</taxon>
        <taxon>Ostariophysi</taxon>
        <taxon>Characiformes</taxon>
        <taxon>Characoidei</taxon>
        <taxon>Acestrorhamphidae</taxon>
        <taxon>Acestrorhamphinae</taxon>
        <taxon>Astyanax</taxon>
    </lineage>
</organism>
<name>A0A8T2M1H0_ASTMX</name>
<dbReference type="AlphaFoldDB" id="A0A8T2M1H0"/>
<accession>A0A8T2M1H0</accession>
<dbReference type="PANTHER" id="PTHR14187">
    <property type="entry name" value="ALPHA KINASE/ELONGATION FACTOR 2 KINASE"/>
    <property type="match status" value="1"/>
</dbReference>
<dbReference type="PANTHER" id="PTHR14187:SF5">
    <property type="entry name" value="HEAT SHOCK 70 KDA PROTEIN 12A"/>
    <property type="match status" value="1"/>
</dbReference>
<dbReference type="InterPro" id="IPR013126">
    <property type="entry name" value="Hsp_70_fam"/>
</dbReference>
<evidence type="ECO:0000256" key="3">
    <source>
        <dbReference type="ARBA" id="ARBA00022840"/>
    </source>
</evidence>
<dbReference type="Pfam" id="PF00012">
    <property type="entry name" value="HSP70"/>
    <property type="match status" value="1"/>
</dbReference>
<evidence type="ECO:0000256" key="2">
    <source>
        <dbReference type="ARBA" id="ARBA00022741"/>
    </source>
</evidence>
<dbReference type="OrthoDB" id="2963168at2759"/>
<gene>
    <name evidence="4" type="primary">HSPA12A</name>
    <name evidence="4" type="ORF">AMEX_G9211</name>
</gene>
<protein>
    <submittedName>
        <fullName evidence="4">Heat shock 70 kDa protein 12A-like</fullName>
    </submittedName>
</protein>
<evidence type="ECO:0000313" key="4">
    <source>
        <dbReference type="EMBL" id="KAG9276847.1"/>
    </source>
</evidence>
<reference evidence="4 5" key="1">
    <citation type="submission" date="2021-07" db="EMBL/GenBank/DDBJ databases">
        <authorList>
            <person name="Imarazene B."/>
            <person name="Zahm M."/>
            <person name="Klopp C."/>
            <person name="Cabau C."/>
            <person name="Beille S."/>
            <person name="Jouanno E."/>
            <person name="Castinel A."/>
            <person name="Lluch J."/>
            <person name="Gil L."/>
            <person name="Kuchtly C."/>
            <person name="Lopez Roques C."/>
            <person name="Donnadieu C."/>
            <person name="Parrinello H."/>
            <person name="Journot L."/>
            <person name="Du K."/>
            <person name="Schartl M."/>
            <person name="Retaux S."/>
            <person name="Guiguen Y."/>
        </authorList>
    </citation>
    <scope>NUCLEOTIDE SEQUENCE [LARGE SCALE GENOMIC DNA]</scope>
    <source>
        <strain evidence="4">Pach_M1</strain>
        <tissue evidence="4">Testis</tissue>
    </source>
</reference>
<proteinExistence type="inferred from homology"/>